<dbReference type="Proteomes" id="UP000887159">
    <property type="component" value="Unassembled WGS sequence"/>
</dbReference>
<dbReference type="AlphaFoldDB" id="A0A8X6R3H7"/>
<name>A0A8X6R3H7_TRICX</name>
<organism evidence="1 2">
    <name type="scientific">Trichonephila clavipes</name>
    <name type="common">Golden silk orbweaver</name>
    <name type="synonym">Nephila clavipes</name>
    <dbReference type="NCBI Taxonomy" id="2585209"/>
    <lineage>
        <taxon>Eukaryota</taxon>
        <taxon>Metazoa</taxon>
        <taxon>Ecdysozoa</taxon>
        <taxon>Arthropoda</taxon>
        <taxon>Chelicerata</taxon>
        <taxon>Arachnida</taxon>
        <taxon>Araneae</taxon>
        <taxon>Araneomorphae</taxon>
        <taxon>Entelegynae</taxon>
        <taxon>Araneoidea</taxon>
        <taxon>Nephilidae</taxon>
        <taxon>Trichonephila</taxon>
    </lineage>
</organism>
<accession>A0A8X6R3H7</accession>
<reference evidence="1" key="1">
    <citation type="submission" date="2020-08" db="EMBL/GenBank/DDBJ databases">
        <title>Multicomponent nature underlies the extraordinary mechanical properties of spider dragline silk.</title>
        <authorList>
            <person name="Kono N."/>
            <person name="Nakamura H."/>
            <person name="Mori M."/>
            <person name="Yoshida Y."/>
            <person name="Ohtoshi R."/>
            <person name="Malay A.D."/>
            <person name="Moran D.A.P."/>
            <person name="Tomita M."/>
            <person name="Numata K."/>
            <person name="Arakawa K."/>
        </authorList>
    </citation>
    <scope>NUCLEOTIDE SEQUENCE</scope>
</reference>
<evidence type="ECO:0000313" key="2">
    <source>
        <dbReference type="Proteomes" id="UP000887159"/>
    </source>
</evidence>
<comment type="caution">
    <text evidence="1">The sequence shown here is derived from an EMBL/GenBank/DDBJ whole genome shotgun (WGS) entry which is preliminary data.</text>
</comment>
<evidence type="ECO:0000313" key="1">
    <source>
        <dbReference type="EMBL" id="GFX86860.1"/>
    </source>
</evidence>
<protein>
    <submittedName>
        <fullName evidence="1">Uncharacterized protein</fullName>
    </submittedName>
</protein>
<sequence length="97" mass="11181">MVQNYVVRRQTPRVAEQCDVNIHSLTRALDRFNVHRSRRWVFSGTGEKQGGIDYLAKSIRTPSAMDLERPEANINDVDPPFAWMTDCTRLGRLSTIF</sequence>
<proteinExistence type="predicted"/>
<gene>
    <name evidence="1" type="ORF">TNCV_3751331</name>
</gene>
<keyword evidence="2" id="KW-1185">Reference proteome</keyword>
<dbReference type="EMBL" id="BMAU01021014">
    <property type="protein sequence ID" value="GFX86860.1"/>
    <property type="molecule type" value="Genomic_DNA"/>
</dbReference>